<feature type="transmembrane region" description="Helical" evidence="1">
    <location>
        <begin position="31"/>
        <end position="49"/>
    </location>
</feature>
<keyword evidence="1" id="KW-0812">Transmembrane</keyword>
<dbReference type="STRING" id="1230453.C453_17629"/>
<dbReference type="Proteomes" id="UP000011612">
    <property type="component" value="Unassembled WGS sequence"/>
</dbReference>
<accession>M0HBI6</accession>
<sequence>MANPVEVLSLLVVLEFVIMSAIVLVLVPLEVAAPIIPLLLVFLVALQLYRS</sequence>
<reference evidence="2 3" key="1">
    <citation type="journal article" date="2014" name="PLoS Genet.">
        <title>Phylogenetically driven sequencing of extremely halophilic archaea reveals strategies for static and dynamic osmo-response.</title>
        <authorList>
            <person name="Becker E.A."/>
            <person name="Seitzer P.M."/>
            <person name="Tritt A."/>
            <person name="Larsen D."/>
            <person name="Krusor M."/>
            <person name="Yao A.I."/>
            <person name="Wu D."/>
            <person name="Madern D."/>
            <person name="Eisen J.A."/>
            <person name="Darling A.E."/>
            <person name="Facciotti M.T."/>
        </authorList>
    </citation>
    <scope>NUCLEOTIDE SEQUENCE [LARGE SCALE GENOMIC DNA]</scope>
    <source>
        <strain evidence="2 3">ATCC BAA-1513</strain>
    </source>
</reference>
<keyword evidence="3" id="KW-1185">Reference proteome</keyword>
<name>M0HBI6_HALEO</name>
<dbReference type="AlphaFoldDB" id="M0HBI6"/>
<protein>
    <submittedName>
        <fullName evidence="2">Uncharacterized protein</fullName>
    </submittedName>
</protein>
<feature type="transmembrane region" description="Helical" evidence="1">
    <location>
        <begin position="7"/>
        <end position="25"/>
    </location>
</feature>
<gene>
    <name evidence="2" type="ORF">C453_17629</name>
</gene>
<comment type="caution">
    <text evidence="2">The sequence shown here is derived from an EMBL/GenBank/DDBJ whole genome shotgun (WGS) entry which is preliminary data.</text>
</comment>
<evidence type="ECO:0000256" key="1">
    <source>
        <dbReference type="SAM" id="Phobius"/>
    </source>
</evidence>
<dbReference type="PATRIC" id="fig|1230453.4.peg.3509"/>
<keyword evidence="1" id="KW-1133">Transmembrane helix</keyword>
<organism evidence="2 3">
    <name type="scientific">Haloferax elongans ATCC BAA-1513</name>
    <dbReference type="NCBI Taxonomy" id="1230453"/>
    <lineage>
        <taxon>Archaea</taxon>
        <taxon>Methanobacteriati</taxon>
        <taxon>Methanobacteriota</taxon>
        <taxon>Stenosarchaea group</taxon>
        <taxon>Halobacteria</taxon>
        <taxon>Halobacteriales</taxon>
        <taxon>Haloferacaceae</taxon>
        <taxon>Haloferax</taxon>
    </lineage>
</organism>
<proteinExistence type="predicted"/>
<keyword evidence="1" id="KW-0472">Membrane</keyword>
<dbReference type="EMBL" id="AOLK01000023">
    <property type="protein sequence ID" value="ELZ81860.1"/>
    <property type="molecule type" value="Genomic_DNA"/>
</dbReference>
<evidence type="ECO:0000313" key="3">
    <source>
        <dbReference type="Proteomes" id="UP000011612"/>
    </source>
</evidence>
<dbReference type="RefSeq" id="WP_008326627.1">
    <property type="nucleotide sequence ID" value="NZ_AOLK01000023.1"/>
</dbReference>
<evidence type="ECO:0000313" key="2">
    <source>
        <dbReference type="EMBL" id="ELZ81860.1"/>
    </source>
</evidence>